<accession>A0ABZ2LUP6</accession>
<name>A0ABZ2LUP6_9BACT</name>
<proteinExistence type="predicted"/>
<dbReference type="SUPFAM" id="SSF103501">
    <property type="entry name" value="Respiratory nitrate reductase 1 gamma chain"/>
    <property type="match status" value="1"/>
</dbReference>
<feature type="transmembrane region" description="Helical" evidence="1">
    <location>
        <begin position="193"/>
        <end position="213"/>
    </location>
</feature>
<organism evidence="2 3">
    <name type="scientific">Pendulispora albinea</name>
    <dbReference type="NCBI Taxonomy" id="2741071"/>
    <lineage>
        <taxon>Bacteria</taxon>
        <taxon>Pseudomonadati</taxon>
        <taxon>Myxococcota</taxon>
        <taxon>Myxococcia</taxon>
        <taxon>Myxococcales</taxon>
        <taxon>Sorangiineae</taxon>
        <taxon>Pendulisporaceae</taxon>
        <taxon>Pendulispora</taxon>
    </lineage>
</organism>
<reference evidence="2 3" key="1">
    <citation type="submission" date="2021-12" db="EMBL/GenBank/DDBJ databases">
        <title>Discovery of the Pendulisporaceae a myxobacterial family with distinct sporulation behavior and unique specialized metabolism.</title>
        <authorList>
            <person name="Garcia R."/>
            <person name="Popoff A."/>
            <person name="Bader C.D."/>
            <person name="Loehr J."/>
            <person name="Walesch S."/>
            <person name="Walt C."/>
            <person name="Boldt J."/>
            <person name="Bunk B."/>
            <person name="Haeckl F.J.F.P.J."/>
            <person name="Gunesch A.P."/>
            <person name="Birkelbach J."/>
            <person name="Nuebel U."/>
            <person name="Pietschmann T."/>
            <person name="Bach T."/>
            <person name="Mueller R."/>
        </authorList>
    </citation>
    <scope>NUCLEOTIDE SEQUENCE [LARGE SCALE GENOMIC DNA]</scope>
    <source>
        <strain evidence="2 3">MSr11954</strain>
    </source>
</reference>
<evidence type="ECO:0000313" key="3">
    <source>
        <dbReference type="Proteomes" id="UP001370348"/>
    </source>
</evidence>
<dbReference type="RefSeq" id="WP_394823187.1">
    <property type="nucleotide sequence ID" value="NZ_CP089984.1"/>
</dbReference>
<gene>
    <name evidence="2" type="ORF">LZC94_37770</name>
</gene>
<feature type="transmembrane region" description="Helical" evidence="1">
    <location>
        <begin position="97"/>
        <end position="121"/>
    </location>
</feature>
<dbReference type="Gene3D" id="1.20.950.20">
    <property type="entry name" value="Transmembrane di-heme cytochromes, Chain C"/>
    <property type="match status" value="1"/>
</dbReference>
<feature type="transmembrane region" description="Helical" evidence="1">
    <location>
        <begin position="219"/>
        <end position="241"/>
    </location>
</feature>
<dbReference type="InterPro" id="IPR036197">
    <property type="entry name" value="NarG-like_sf"/>
</dbReference>
<feature type="transmembrane region" description="Helical" evidence="1">
    <location>
        <begin position="23"/>
        <end position="42"/>
    </location>
</feature>
<keyword evidence="1" id="KW-0812">Transmembrane</keyword>
<feature type="transmembrane region" description="Helical" evidence="1">
    <location>
        <begin position="150"/>
        <end position="172"/>
    </location>
</feature>
<dbReference type="EMBL" id="CP089984">
    <property type="protein sequence ID" value="WXB13573.1"/>
    <property type="molecule type" value="Genomic_DNA"/>
</dbReference>
<keyword evidence="1" id="KW-0472">Membrane</keyword>
<dbReference type="Proteomes" id="UP001370348">
    <property type="component" value="Chromosome"/>
</dbReference>
<evidence type="ECO:0008006" key="4">
    <source>
        <dbReference type="Google" id="ProtNLM"/>
    </source>
</evidence>
<evidence type="ECO:0000313" key="2">
    <source>
        <dbReference type="EMBL" id="WXB13573.1"/>
    </source>
</evidence>
<evidence type="ECO:0000256" key="1">
    <source>
        <dbReference type="SAM" id="Phobius"/>
    </source>
</evidence>
<keyword evidence="1" id="KW-1133">Transmembrane helix</keyword>
<protein>
    <recommendedName>
        <fullName evidence="4">MFS transporter</fullName>
    </recommendedName>
</protein>
<keyword evidence="3" id="KW-1185">Reference proteome</keyword>
<sequence>MTAVLAISIVAGSRNLSQFDAALVGYTFATLFAAFGITYRYAIWLQRPPTQMYWRRAWQVFLAPRFFARNMALAARRAVVDLGANRFIFRRGILRGAAHWCIMWGCLVSAAITFPLVWGWIHFETVPGHVDWYRAFLFGLPAGDFPVHSAFAFIIFHGLVWASFLVIVGVMIAFRRRMMDHGAAAVQQFGEDILPLVLLLGISVTGLMLTVSYSWMKGYAYSFLAVLHAFVVIMTLLWLPFGKLFHVFQRPAQLGVSFYKDAVERGEQARCRRCDKPYAGSAMVRDLITVERELGFRYELRGHVEHYQWICPRCRRALFGLAQTAMWKPGPAPESVED</sequence>